<dbReference type="STRING" id="659014.SAMN04487996_104245"/>
<dbReference type="InterPro" id="IPR050463">
    <property type="entry name" value="Gfo/Idh/MocA_oxidrdct_glycsds"/>
</dbReference>
<dbReference type="RefSeq" id="WP_090148136.1">
    <property type="nucleotide sequence ID" value="NZ_FNAN01000004.1"/>
</dbReference>
<dbReference type="SUPFAM" id="SSF51735">
    <property type="entry name" value="NAD(P)-binding Rossmann-fold domains"/>
    <property type="match status" value="1"/>
</dbReference>
<feature type="domain" description="Gfo/Idh/MocA-like oxidoreductase bacterial type C-terminal" evidence="3">
    <location>
        <begin position="179"/>
        <end position="432"/>
    </location>
</feature>
<dbReference type="InterPro" id="IPR036291">
    <property type="entry name" value="NAD(P)-bd_dom_sf"/>
</dbReference>
<dbReference type="SUPFAM" id="SSF55347">
    <property type="entry name" value="Glyceraldehyde-3-phosphate dehydrogenase-like, C-terminal domain"/>
    <property type="match status" value="1"/>
</dbReference>
<dbReference type="InterPro" id="IPR006311">
    <property type="entry name" value="TAT_signal"/>
</dbReference>
<evidence type="ECO:0000313" key="4">
    <source>
        <dbReference type="EMBL" id="SDE28088.1"/>
    </source>
</evidence>
<dbReference type="PANTHER" id="PTHR43818:SF11">
    <property type="entry name" value="BCDNA.GH03377"/>
    <property type="match status" value="1"/>
</dbReference>
<evidence type="ECO:0000256" key="1">
    <source>
        <dbReference type="ARBA" id="ARBA00023002"/>
    </source>
</evidence>
<sequence length="432" mass="48220">MKEEKGTSAGEASPKGTSRRSFIKGSLATLATVSIVPRHVLGKGYLAPSDTLTKAIVGTGSMGRGHIPYAGTKVVALCDVDKKHLDIAVNMVDKGVKTFSDYRELIQLPEVDIVHVATPPHWHGIIAADAARAGKDVWCEKPMTRTIGEGKRLVEAVQQHGRVFRLNTWFRFESNFYGMNTTVKPIKKLVQSGLLGWPLKVTVSKHTGFDWKFYWVGKTNNAPQAVPAELDYDMWLGPAPFKPYSEHRVHQTFRGYWDYDGGGLGDMGQHYIDPIQYFLGKDDTSPVSVEVDAPQQHTEAVGTWRRITYTYADGCQIVLDGEAKDDKVAYIEGPKGKLYPNFKSDIPDLEKKLAAFPDPEPQVTDFVDAVKNRKKFALNEENGHRSCTIVNMGLIALRLGRSLKYDPDKQEFIDDEGANRLINQPMRAPWTI</sequence>
<feature type="domain" description="Gfo/Idh/MocA-like oxidoreductase N-terminal" evidence="2">
    <location>
        <begin position="55"/>
        <end position="166"/>
    </location>
</feature>
<dbReference type="PANTHER" id="PTHR43818">
    <property type="entry name" value="BCDNA.GH03377"/>
    <property type="match status" value="1"/>
</dbReference>
<reference evidence="5" key="1">
    <citation type="submission" date="2016-10" db="EMBL/GenBank/DDBJ databases">
        <authorList>
            <person name="Varghese N."/>
            <person name="Submissions S."/>
        </authorList>
    </citation>
    <scope>NUCLEOTIDE SEQUENCE [LARGE SCALE GENOMIC DNA]</scope>
    <source>
        <strain evidence="5">DSM 25329</strain>
    </source>
</reference>
<evidence type="ECO:0000259" key="2">
    <source>
        <dbReference type="Pfam" id="PF01408"/>
    </source>
</evidence>
<dbReference type="OrthoDB" id="9763611at2"/>
<evidence type="ECO:0000259" key="3">
    <source>
        <dbReference type="Pfam" id="PF19051"/>
    </source>
</evidence>
<keyword evidence="5" id="KW-1185">Reference proteome</keyword>
<proteinExistence type="predicted"/>
<evidence type="ECO:0000313" key="5">
    <source>
        <dbReference type="Proteomes" id="UP000198748"/>
    </source>
</evidence>
<dbReference type="Pfam" id="PF01408">
    <property type="entry name" value="GFO_IDH_MocA"/>
    <property type="match status" value="1"/>
</dbReference>
<dbReference type="GO" id="GO:0000166">
    <property type="term" value="F:nucleotide binding"/>
    <property type="evidence" value="ECO:0007669"/>
    <property type="project" value="InterPro"/>
</dbReference>
<dbReference type="PROSITE" id="PS51318">
    <property type="entry name" value="TAT"/>
    <property type="match status" value="1"/>
</dbReference>
<dbReference type="Gene3D" id="3.30.360.10">
    <property type="entry name" value="Dihydrodipicolinate Reductase, domain 2"/>
    <property type="match status" value="1"/>
</dbReference>
<name>A0A1G7BLU6_9BACT</name>
<dbReference type="EMBL" id="FNAN01000004">
    <property type="protein sequence ID" value="SDE28088.1"/>
    <property type="molecule type" value="Genomic_DNA"/>
</dbReference>
<keyword evidence="1" id="KW-0560">Oxidoreductase</keyword>
<dbReference type="Proteomes" id="UP000198748">
    <property type="component" value="Unassembled WGS sequence"/>
</dbReference>
<protein>
    <submittedName>
        <fullName evidence="4">Predicted dehydrogenase</fullName>
    </submittedName>
</protein>
<dbReference type="Pfam" id="PF19051">
    <property type="entry name" value="GFO_IDH_MocA_C2"/>
    <property type="match status" value="1"/>
</dbReference>
<accession>A0A1G7BLU6</accession>
<dbReference type="InterPro" id="IPR043906">
    <property type="entry name" value="Gfo/Idh/MocA_OxRdtase_bact_C"/>
</dbReference>
<dbReference type="AlphaFoldDB" id="A0A1G7BLU6"/>
<dbReference type="InterPro" id="IPR000683">
    <property type="entry name" value="Gfo/Idh/MocA-like_OxRdtase_N"/>
</dbReference>
<dbReference type="GO" id="GO:0016491">
    <property type="term" value="F:oxidoreductase activity"/>
    <property type="evidence" value="ECO:0007669"/>
    <property type="project" value="UniProtKB-KW"/>
</dbReference>
<gene>
    <name evidence="4" type="ORF">SAMN04487996_104245</name>
</gene>
<dbReference type="Gene3D" id="3.40.50.720">
    <property type="entry name" value="NAD(P)-binding Rossmann-like Domain"/>
    <property type="match status" value="1"/>
</dbReference>
<organism evidence="4 5">
    <name type="scientific">Dyadobacter soli</name>
    <dbReference type="NCBI Taxonomy" id="659014"/>
    <lineage>
        <taxon>Bacteria</taxon>
        <taxon>Pseudomonadati</taxon>
        <taxon>Bacteroidota</taxon>
        <taxon>Cytophagia</taxon>
        <taxon>Cytophagales</taxon>
        <taxon>Spirosomataceae</taxon>
        <taxon>Dyadobacter</taxon>
    </lineage>
</organism>